<dbReference type="GO" id="GO:0016836">
    <property type="term" value="F:hydro-lyase activity"/>
    <property type="evidence" value="ECO:0007669"/>
    <property type="project" value="TreeGrafter"/>
</dbReference>
<gene>
    <name evidence="5" type="ORF">DWE98_15345</name>
</gene>
<dbReference type="SUPFAM" id="SSF54826">
    <property type="entry name" value="Enolase N-terminal domain-like"/>
    <property type="match status" value="1"/>
</dbReference>
<dbReference type="Pfam" id="PF02746">
    <property type="entry name" value="MR_MLE_N"/>
    <property type="match status" value="1"/>
</dbReference>
<evidence type="ECO:0000313" key="6">
    <source>
        <dbReference type="Proteomes" id="UP000255207"/>
    </source>
</evidence>
<dbReference type="PANTHER" id="PTHR13794">
    <property type="entry name" value="ENOLASE SUPERFAMILY, MANDELATE RACEMASE"/>
    <property type="match status" value="1"/>
</dbReference>
<dbReference type="Pfam" id="PF13378">
    <property type="entry name" value="MR_MLE_C"/>
    <property type="match status" value="1"/>
</dbReference>
<reference evidence="6" key="1">
    <citation type="submission" date="2018-07" db="EMBL/GenBank/DDBJ databases">
        <authorList>
            <person name="Safronova V.I."/>
            <person name="Chirak E.R."/>
            <person name="Sazanova A.L."/>
        </authorList>
    </citation>
    <scope>NUCLEOTIDE SEQUENCE [LARGE SCALE GENOMIC DNA]</scope>
    <source>
        <strain evidence="6">RCAM04685</strain>
    </source>
</reference>
<keyword evidence="2" id="KW-0479">Metal-binding</keyword>
<evidence type="ECO:0000259" key="4">
    <source>
        <dbReference type="SMART" id="SM00922"/>
    </source>
</evidence>
<dbReference type="SFLD" id="SFLDS00001">
    <property type="entry name" value="Enolase"/>
    <property type="match status" value="1"/>
</dbReference>
<dbReference type="InterPro" id="IPR013341">
    <property type="entry name" value="Mandelate_racemase_N_dom"/>
</dbReference>
<dbReference type="RefSeq" id="WP_114830131.1">
    <property type="nucleotide sequence ID" value="NZ_QQTO01000007.1"/>
</dbReference>
<dbReference type="InterPro" id="IPR013342">
    <property type="entry name" value="Mandelate_racemase_C"/>
</dbReference>
<dbReference type="InterPro" id="IPR029065">
    <property type="entry name" value="Enolase_C-like"/>
</dbReference>
<keyword evidence="6" id="KW-1185">Reference proteome</keyword>
<evidence type="ECO:0000313" key="5">
    <source>
        <dbReference type="EMBL" id="RDJ24273.1"/>
    </source>
</evidence>
<evidence type="ECO:0000256" key="2">
    <source>
        <dbReference type="ARBA" id="ARBA00022723"/>
    </source>
</evidence>
<dbReference type="PANTHER" id="PTHR13794:SF58">
    <property type="entry name" value="MITOCHONDRIAL ENOLASE SUPERFAMILY MEMBER 1"/>
    <property type="match status" value="1"/>
</dbReference>
<comment type="caution">
    <text evidence="5">The sequence shown here is derived from an EMBL/GenBank/DDBJ whole genome shotgun (WGS) entry which is preliminary data.</text>
</comment>
<protein>
    <submittedName>
        <fullName evidence="5">Mandelate racemase/muconate lactonizing enzyme family protein</fullName>
    </submittedName>
</protein>
<evidence type="ECO:0000256" key="1">
    <source>
        <dbReference type="ARBA" id="ARBA00001946"/>
    </source>
</evidence>
<sequence length="370" mass="40522">MKIARVQAYHLTNIPITPPPFRKLPNVEQAIMVEIETDDGVVGWAMGGYAHPIIVNFINRYIQPVIIGEDPVLTERIAYKLWKQFIFTHRDLGRSLVSALATIDIALWDIKGKACGRSVHHLLGGAFDKIPVYITHGAAYGGAPVYSVEELAAESAHLVALGNNHLKNTVGRQTVPDPDDDYIRMKAMRDAIGPNVKLAMDGNARMTAVQAIRLCEMCRELDIAFFEEPLLDNDPRLMLELKAKTSIPMAIAENAKYSIRDQLIAGAVDIVQPNVNNDGGYTAGVRIAGMAKAFNKPISHGNGAGPHNVALQAGLMNGTLVEYHFHKWMAYNAIFEEVPQPVDGFLHVSTKPGTGLSPKDGLIKEFNTPT</sequence>
<keyword evidence="3" id="KW-0460">Magnesium</keyword>
<dbReference type="InterPro" id="IPR036849">
    <property type="entry name" value="Enolase-like_C_sf"/>
</dbReference>
<dbReference type="InterPro" id="IPR029017">
    <property type="entry name" value="Enolase-like_N"/>
</dbReference>
<name>A0A370L5E8_9HYPH</name>
<evidence type="ECO:0000256" key="3">
    <source>
        <dbReference type="ARBA" id="ARBA00022842"/>
    </source>
</evidence>
<dbReference type="OrthoDB" id="9802699at2"/>
<dbReference type="Gene3D" id="3.20.20.120">
    <property type="entry name" value="Enolase-like C-terminal domain"/>
    <property type="match status" value="1"/>
</dbReference>
<accession>A0A370L5E8</accession>
<dbReference type="CDD" id="cd03316">
    <property type="entry name" value="MR_like"/>
    <property type="match status" value="1"/>
</dbReference>
<dbReference type="InterPro" id="IPR046945">
    <property type="entry name" value="RHMD-like"/>
</dbReference>
<dbReference type="EMBL" id="QQTP01000007">
    <property type="protein sequence ID" value="RDJ24273.1"/>
    <property type="molecule type" value="Genomic_DNA"/>
</dbReference>
<dbReference type="AlphaFoldDB" id="A0A370L5E8"/>
<dbReference type="SMART" id="SM00922">
    <property type="entry name" value="MR_MLE"/>
    <property type="match status" value="1"/>
</dbReference>
<dbReference type="Proteomes" id="UP000255207">
    <property type="component" value="Unassembled WGS sequence"/>
</dbReference>
<proteinExistence type="predicted"/>
<feature type="domain" description="Mandelate racemase/muconate lactonizing enzyme C-terminal" evidence="4">
    <location>
        <begin position="148"/>
        <end position="248"/>
    </location>
</feature>
<comment type="cofactor">
    <cofactor evidence="1">
        <name>Mg(2+)</name>
        <dbReference type="ChEBI" id="CHEBI:18420"/>
    </cofactor>
</comment>
<organism evidence="5 6">
    <name type="scientific">Bosea caraganae</name>
    <dbReference type="NCBI Taxonomy" id="2763117"/>
    <lineage>
        <taxon>Bacteria</taxon>
        <taxon>Pseudomonadati</taxon>
        <taxon>Pseudomonadota</taxon>
        <taxon>Alphaproteobacteria</taxon>
        <taxon>Hyphomicrobiales</taxon>
        <taxon>Boseaceae</taxon>
        <taxon>Bosea</taxon>
    </lineage>
</organism>
<dbReference type="SUPFAM" id="SSF51604">
    <property type="entry name" value="Enolase C-terminal domain-like"/>
    <property type="match status" value="1"/>
</dbReference>
<dbReference type="GO" id="GO:0000287">
    <property type="term" value="F:magnesium ion binding"/>
    <property type="evidence" value="ECO:0007669"/>
    <property type="project" value="TreeGrafter"/>
</dbReference>
<dbReference type="GO" id="GO:0016052">
    <property type="term" value="P:carbohydrate catabolic process"/>
    <property type="evidence" value="ECO:0007669"/>
    <property type="project" value="TreeGrafter"/>
</dbReference>
<dbReference type="Gene3D" id="3.30.390.10">
    <property type="entry name" value="Enolase-like, N-terminal domain"/>
    <property type="match status" value="1"/>
</dbReference>